<dbReference type="CDD" id="cd02440">
    <property type="entry name" value="AdoMet_MTases"/>
    <property type="match status" value="1"/>
</dbReference>
<dbReference type="PANTHER" id="PTHR43591:SF10">
    <property type="entry name" value="ABC TRANSMEMBRANE TYPE-1 DOMAIN-CONTAINING PROTEIN-RELATED"/>
    <property type="match status" value="1"/>
</dbReference>
<dbReference type="GO" id="GO:0008168">
    <property type="term" value="F:methyltransferase activity"/>
    <property type="evidence" value="ECO:0007669"/>
    <property type="project" value="UniProtKB-KW"/>
</dbReference>
<keyword evidence="4" id="KW-1185">Reference proteome</keyword>
<gene>
    <name evidence="3" type="ORF">B0T25DRAFT_560090</name>
</gene>
<protein>
    <submittedName>
        <fullName evidence="3">S-adenosyl-L-methionine-dependent methyltransferase</fullName>
    </submittedName>
</protein>
<dbReference type="Gene3D" id="3.40.50.150">
    <property type="entry name" value="Vaccinia Virus protein VP39"/>
    <property type="match status" value="1"/>
</dbReference>
<keyword evidence="3" id="KW-0489">Methyltransferase</keyword>
<dbReference type="GO" id="GO:0032259">
    <property type="term" value="P:methylation"/>
    <property type="evidence" value="ECO:0007669"/>
    <property type="project" value="UniProtKB-KW"/>
</dbReference>
<dbReference type="AlphaFoldDB" id="A0AAJ0M990"/>
<comment type="similarity">
    <text evidence="1">Belongs to the methyltransferase superfamily. LaeA methyltransferase family.</text>
</comment>
<dbReference type="PANTHER" id="PTHR43591">
    <property type="entry name" value="METHYLTRANSFERASE"/>
    <property type="match status" value="1"/>
</dbReference>
<evidence type="ECO:0000313" key="4">
    <source>
        <dbReference type="Proteomes" id="UP001275084"/>
    </source>
</evidence>
<name>A0AAJ0M990_9PEZI</name>
<evidence type="ECO:0000256" key="2">
    <source>
        <dbReference type="SAM" id="MobiDB-lite"/>
    </source>
</evidence>
<proteinExistence type="inferred from homology"/>
<evidence type="ECO:0000313" key="3">
    <source>
        <dbReference type="EMBL" id="KAK3342161.1"/>
    </source>
</evidence>
<comment type="caution">
    <text evidence="3">The sequence shown here is derived from an EMBL/GenBank/DDBJ whole genome shotgun (WGS) entry which is preliminary data.</text>
</comment>
<organism evidence="3 4">
    <name type="scientific">Lasiosphaeria hispida</name>
    <dbReference type="NCBI Taxonomy" id="260671"/>
    <lineage>
        <taxon>Eukaryota</taxon>
        <taxon>Fungi</taxon>
        <taxon>Dikarya</taxon>
        <taxon>Ascomycota</taxon>
        <taxon>Pezizomycotina</taxon>
        <taxon>Sordariomycetes</taxon>
        <taxon>Sordariomycetidae</taxon>
        <taxon>Sordariales</taxon>
        <taxon>Lasiosphaeriaceae</taxon>
        <taxon>Lasiosphaeria</taxon>
    </lineage>
</organism>
<evidence type="ECO:0000256" key="1">
    <source>
        <dbReference type="ARBA" id="ARBA00038158"/>
    </source>
</evidence>
<feature type="region of interest" description="Disordered" evidence="2">
    <location>
        <begin position="1"/>
        <end position="41"/>
    </location>
</feature>
<dbReference type="Pfam" id="PF13489">
    <property type="entry name" value="Methyltransf_23"/>
    <property type="match status" value="1"/>
</dbReference>
<dbReference type="SUPFAM" id="SSF53335">
    <property type="entry name" value="S-adenosyl-L-methionine-dependent methyltransferases"/>
    <property type="match status" value="1"/>
</dbReference>
<dbReference type="InterPro" id="IPR029063">
    <property type="entry name" value="SAM-dependent_MTases_sf"/>
</dbReference>
<dbReference type="Proteomes" id="UP001275084">
    <property type="component" value="Unassembled WGS sequence"/>
</dbReference>
<reference evidence="3" key="2">
    <citation type="submission" date="2023-06" db="EMBL/GenBank/DDBJ databases">
        <authorList>
            <consortium name="Lawrence Berkeley National Laboratory"/>
            <person name="Haridas S."/>
            <person name="Hensen N."/>
            <person name="Bonometti L."/>
            <person name="Westerberg I."/>
            <person name="Brannstrom I.O."/>
            <person name="Guillou S."/>
            <person name="Cros-Aarteil S."/>
            <person name="Calhoun S."/>
            <person name="Kuo A."/>
            <person name="Mondo S."/>
            <person name="Pangilinan J."/>
            <person name="Riley R."/>
            <person name="Labutti K."/>
            <person name="Andreopoulos B."/>
            <person name="Lipzen A."/>
            <person name="Chen C."/>
            <person name="Yanf M."/>
            <person name="Daum C."/>
            <person name="Ng V."/>
            <person name="Clum A."/>
            <person name="Steindorff A."/>
            <person name="Ohm R."/>
            <person name="Martin F."/>
            <person name="Silar P."/>
            <person name="Natvig D."/>
            <person name="Lalanne C."/>
            <person name="Gautier V."/>
            <person name="Ament-Velasquez S.L."/>
            <person name="Kruys A."/>
            <person name="Hutchinson M.I."/>
            <person name="Powell A.J."/>
            <person name="Barry K."/>
            <person name="Miller A.N."/>
            <person name="Grigoriev I.V."/>
            <person name="Debuchy R."/>
            <person name="Gladieux P."/>
            <person name="Thoren M.H."/>
            <person name="Johannesson H."/>
        </authorList>
    </citation>
    <scope>NUCLEOTIDE SEQUENCE</scope>
    <source>
        <strain evidence="3">CBS 955.72</strain>
    </source>
</reference>
<dbReference type="EMBL" id="JAUIQD010000008">
    <property type="protein sequence ID" value="KAK3342161.1"/>
    <property type="molecule type" value="Genomic_DNA"/>
</dbReference>
<reference evidence="3" key="1">
    <citation type="journal article" date="2023" name="Mol. Phylogenet. Evol.">
        <title>Genome-scale phylogeny and comparative genomics of the fungal order Sordariales.</title>
        <authorList>
            <person name="Hensen N."/>
            <person name="Bonometti L."/>
            <person name="Westerberg I."/>
            <person name="Brannstrom I.O."/>
            <person name="Guillou S."/>
            <person name="Cros-Aarteil S."/>
            <person name="Calhoun S."/>
            <person name="Haridas S."/>
            <person name="Kuo A."/>
            <person name="Mondo S."/>
            <person name="Pangilinan J."/>
            <person name="Riley R."/>
            <person name="LaButti K."/>
            <person name="Andreopoulos B."/>
            <person name="Lipzen A."/>
            <person name="Chen C."/>
            <person name="Yan M."/>
            <person name="Daum C."/>
            <person name="Ng V."/>
            <person name="Clum A."/>
            <person name="Steindorff A."/>
            <person name="Ohm R.A."/>
            <person name="Martin F."/>
            <person name="Silar P."/>
            <person name="Natvig D.O."/>
            <person name="Lalanne C."/>
            <person name="Gautier V."/>
            <person name="Ament-Velasquez S.L."/>
            <person name="Kruys A."/>
            <person name="Hutchinson M.I."/>
            <person name="Powell A.J."/>
            <person name="Barry K."/>
            <person name="Miller A.N."/>
            <person name="Grigoriev I.V."/>
            <person name="Debuchy R."/>
            <person name="Gladieux P."/>
            <person name="Hiltunen Thoren M."/>
            <person name="Johannesson H."/>
        </authorList>
    </citation>
    <scope>NUCLEOTIDE SEQUENCE</scope>
    <source>
        <strain evidence="3">CBS 955.72</strain>
    </source>
</reference>
<keyword evidence="3" id="KW-0808">Transferase</keyword>
<accession>A0AAJ0M990</accession>
<sequence length="346" mass="38704">MSKQRAEGTPVRVAESRPPKIEALTEEERHNGTDELDDAASSTASLRSSILEYRALNGRTFHSAAHAADYFMPNDGQQQESLDLAHHYLTLILDGLLYLAPIPSDSKGLAVLDIGTGTGIWAIDFADAHSNAEVTGTDLSPIQPSWVPRNVRFEIEDATMDWTFRANSFGFIHMRYLLGGINDWTALFKQAYRCCKPGGWVESVEVEPGFCSDDDTTDGNPFVEKFASLFLEAGRKTGKSFTVPTDDVQRLGMEAAGFSDLQVVDFKVPMGGWPRDPRLAEVGRISHIALETDIEGYTMMLWHHVLQWPLDGYHPFLDGVRKTLRDKRTHAYVKLRVVYGRKPEEI</sequence>